<evidence type="ECO:0000256" key="4">
    <source>
        <dbReference type="ARBA" id="ARBA00010617"/>
    </source>
</evidence>
<dbReference type="Gene3D" id="1.10.630.10">
    <property type="entry name" value="Cytochrome P450"/>
    <property type="match status" value="1"/>
</dbReference>
<dbReference type="GO" id="GO:0016705">
    <property type="term" value="F:oxidoreductase activity, acting on paired donors, with incorporation or reduction of molecular oxygen"/>
    <property type="evidence" value="ECO:0007669"/>
    <property type="project" value="InterPro"/>
</dbReference>
<evidence type="ECO:0000256" key="7">
    <source>
        <dbReference type="ARBA" id="ARBA00022824"/>
    </source>
</evidence>
<organism evidence="15 16">
    <name type="scientific">Ditylenchus destructor</name>
    <dbReference type="NCBI Taxonomy" id="166010"/>
    <lineage>
        <taxon>Eukaryota</taxon>
        <taxon>Metazoa</taxon>
        <taxon>Ecdysozoa</taxon>
        <taxon>Nematoda</taxon>
        <taxon>Chromadorea</taxon>
        <taxon>Rhabditida</taxon>
        <taxon>Tylenchina</taxon>
        <taxon>Tylenchomorpha</taxon>
        <taxon>Sphaerularioidea</taxon>
        <taxon>Anguinidae</taxon>
        <taxon>Anguininae</taxon>
        <taxon>Ditylenchus</taxon>
    </lineage>
</organism>
<evidence type="ECO:0000313" key="16">
    <source>
        <dbReference type="Proteomes" id="UP001201812"/>
    </source>
</evidence>
<evidence type="ECO:0000256" key="3">
    <source>
        <dbReference type="ARBA" id="ARBA00004406"/>
    </source>
</evidence>
<dbReference type="GO" id="GO:0005506">
    <property type="term" value="F:iron ion binding"/>
    <property type="evidence" value="ECO:0007669"/>
    <property type="project" value="InterPro"/>
</dbReference>
<reference evidence="15" key="1">
    <citation type="submission" date="2022-01" db="EMBL/GenBank/DDBJ databases">
        <title>Genome Sequence Resource for Two Populations of Ditylenchus destructor, the Migratory Endoparasitic Phytonematode.</title>
        <authorList>
            <person name="Zhang H."/>
            <person name="Lin R."/>
            <person name="Xie B."/>
        </authorList>
    </citation>
    <scope>NUCLEOTIDE SEQUENCE</scope>
    <source>
        <strain evidence="15">BazhouSP</strain>
    </source>
</reference>
<dbReference type="Pfam" id="PF00067">
    <property type="entry name" value="p450"/>
    <property type="match status" value="1"/>
</dbReference>
<keyword evidence="9 14" id="KW-0560">Oxidoreductase</keyword>
<dbReference type="PANTHER" id="PTHR24284">
    <property type="entry name" value="CYTOCHROME P450 FAMILY"/>
    <property type="match status" value="1"/>
</dbReference>
<evidence type="ECO:0000256" key="1">
    <source>
        <dbReference type="ARBA" id="ARBA00001971"/>
    </source>
</evidence>
<evidence type="ECO:0000256" key="6">
    <source>
        <dbReference type="ARBA" id="ARBA00022723"/>
    </source>
</evidence>
<dbReference type="InterPro" id="IPR002401">
    <property type="entry name" value="Cyt_P450_E_grp-I"/>
</dbReference>
<evidence type="ECO:0000256" key="13">
    <source>
        <dbReference type="PIRSR" id="PIRSR602401-1"/>
    </source>
</evidence>
<dbReference type="PRINTS" id="PR00463">
    <property type="entry name" value="EP450I"/>
</dbReference>
<dbReference type="GO" id="GO:0004497">
    <property type="term" value="F:monooxygenase activity"/>
    <property type="evidence" value="ECO:0007669"/>
    <property type="project" value="UniProtKB-KW"/>
</dbReference>
<keyword evidence="12" id="KW-0472">Membrane</keyword>
<evidence type="ECO:0000256" key="8">
    <source>
        <dbReference type="ARBA" id="ARBA00022848"/>
    </source>
</evidence>
<comment type="caution">
    <text evidence="15">The sequence shown here is derived from an EMBL/GenBank/DDBJ whole genome shotgun (WGS) entry which is preliminary data.</text>
</comment>
<comment type="cofactor">
    <cofactor evidence="1 13">
        <name>heme</name>
        <dbReference type="ChEBI" id="CHEBI:30413"/>
    </cofactor>
</comment>
<dbReference type="PRINTS" id="PR00385">
    <property type="entry name" value="P450"/>
</dbReference>
<keyword evidence="11 14" id="KW-0503">Monooxygenase</keyword>
<keyword evidence="10 13" id="KW-0408">Iron</keyword>
<keyword evidence="7" id="KW-0256">Endoplasmic reticulum</keyword>
<evidence type="ECO:0000313" key="15">
    <source>
        <dbReference type="EMBL" id="KAI1726006.1"/>
    </source>
</evidence>
<dbReference type="InterPro" id="IPR017972">
    <property type="entry name" value="Cyt_P450_CS"/>
</dbReference>
<dbReference type="AlphaFoldDB" id="A0AAD4NI85"/>
<evidence type="ECO:0000256" key="9">
    <source>
        <dbReference type="ARBA" id="ARBA00023002"/>
    </source>
</evidence>
<comment type="similarity">
    <text evidence="4 14">Belongs to the cytochrome P450 family.</text>
</comment>
<dbReference type="GO" id="GO:0020037">
    <property type="term" value="F:heme binding"/>
    <property type="evidence" value="ECO:0007669"/>
    <property type="project" value="InterPro"/>
</dbReference>
<evidence type="ECO:0000256" key="11">
    <source>
        <dbReference type="ARBA" id="ARBA00023033"/>
    </source>
</evidence>
<feature type="binding site" description="axial binding residue" evidence="13">
    <location>
        <position position="408"/>
    </location>
    <ligand>
        <name>heme</name>
        <dbReference type="ChEBI" id="CHEBI:30413"/>
    </ligand>
    <ligandPart>
        <name>Fe</name>
        <dbReference type="ChEBI" id="CHEBI:18248"/>
    </ligandPart>
</feature>
<dbReference type="Proteomes" id="UP001201812">
    <property type="component" value="Unassembled WGS sequence"/>
</dbReference>
<keyword evidence="8" id="KW-0492">Microsome</keyword>
<evidence type="ECO:0000256" key="2">
    <source>
        <dbReference type="ARBA" id="ARBA00004174"/>
    </source>
</evidence>
<evidence type="ECO:0000256" key="10">
    <source>
        <dbReference type="ARBA" id="ARBA00023004"/>
    </source>
</evidence>
<dbReference type="PROSITE" id="PS00086">
    <property type="entry name" value="CYTOCHROME_P450"/>
    <property type="match status" value="1"/>
</dbReference>
<proteinExistence type="inferred from homology"/>
<dbReference type="PANTHER" id="PTHR24284:SF1">
    <property type="entry name" value="CYTOCHROME P450 FAMILY"/>
    <property type="match status" value="1"/>
</dbReference>
<evidence type="ECO:0000256" key="12">
    <source>
        <dbReference type="ARBA" id="ARBA00023136"/>
    </source>
</evidence>
<dbReference type="GO" id="GO:0005789">
    <property type="term" value="C:endoplasmic reticulum membrane"/>
    <property type="evidence" value="ECO:0007669"/>
    <property type="project" value="UniProtKB-SubCell"/>
</dbReference>
<dbReference type="EMBL" id="JAKKPZ010000002">
    <property type="protein sequence ID" value="KAI1726006.1"/>
    <property type="molecule type" value="Genomic_DNA"/>
</dbReference>
<sequence length="467" mass="53941">MPLPLIGNLHQMPKSDFHIYMDALTEKYGPCFTLWMPWPTVVLTSYDLIYECLVNRSNDFSDIPQFDLQFGLLTPVPNAGILPSNGENWNEQRKISTKILKELTAGKLLENKIMHSLDSMFHYLSSLDNEKNVDLLLPLQLCLGNVISSFLFGYETSWEKPQKFLHFLDIITQFFIQTAEKSITFYSAWPWLKSIPFLNSRYKTARGKMNEYYEFIVAEVEAQKGNYNSNSSTSTFVNAYIGEMQKNENTYLDYTQLCGIVSDFWLAGMEVTITTTRWAILYLMTYPEVQRKAYAAISKVVPPNEKVCLTNRPQLPYISAFLCEVERYSALGTWINRLCEASQFLHGRNIPAETNYIFNVYSSNQDMASDKFPTNEFHPERFLTESGIQINKECVKRLTMFGMGKRRCPAEDIAKAELFLVVSNLIQRYEIQSTASTKIDTLDYTYGLIMYPTNQLCKLIKRHNIVE</sequence>
<gene>
    <name evidence="15" type="ORF">DdX_02698</name>
</gene>
<accession>A0AAD4NI85</accession>
<name>A0AAD4NI85_9BILA</name>
<dbReference type="FunFam" id="1.10.630.10:FF:000238">
    <property type="entry name" value="Cytochrome P450 2A6"/>
    <property type="match status" value="1"/>
</dbReference>
<keyword evidence="16" id="KW-1185">Reference proteome</keyword>
<evidence type="ECO:0000256" key="5">
    <source>
        <dbReference type="ARBA" id="ARBA00022617"/>
    </source>
</evidence>
<keyword evidence="6 13" id="KW-0479">Metal-binding</keyword>
<dbReference type="InterPro" id="IPR001128">
    <property type="entry name" value="Cyt_P450"/>
</dbReference>
<dbReference type="InterPro" id="IPR036396">
    <property type="entry name" value="Cyt_P450_sf"/>
</dbReference>
<dbReference type="SUPFAM" id="SSF48264">
    <property type="entry name" value="Cytochrome P450"/>
    <property type="match status" value="1"/>
</dbReference>
<protein>
    <submittedName>
        <fullName evidence="15">Cytochrome p450 domain-containing protein</fullName>
    </submittedName>
</protein>
<comment type="subcellular location">
    <subcellularLocation>
        <location evidence="3">Endoplasmic reticulum membrane</location>
        <topology evidence="3">Peripheral membrane protein</topology>
    </subcellularLocation>
    <subcellularLocation>
        <location evidence="2">Microsome membrane</location>
        <topology evidence="2">Peripheral membrane protein</topology>
    </subcellularLocation>
</comment>
<keyword evidence="5 13" id="KW-0349">Heme</keyword>
<evidence type="ECO:0000256" key="14">
    <source>
        <dbReference type="RuleBase" id="RU000461"/>
    </source>
</evidence>